<gene>
    <name evidence="2" type="ORF">DFP72DRAFT_1069987</name>
</gene>
<protein>
    <submittedName>
        <fullName evidence="2">Uncharacterized protein</fullName>
    </submittedName>
</protein>
<dbReference type="Proteomes" id="UP000521943">
    <property type="component" value="Unassembled WGS sequence"/>
</dbReference>
<reference evidence="2 3" key="1">
    <citation type="submission" date="2020-07" db="EMBL/GenBank/DDBJ databases">
        <title>Comparative genomics of pyrophilous fungi reveals a link between fire events and developmental genes.</title>
        <authorList>
            <consortium name="DOE Joint Genome Institute"/>
            <person name="Steindorff A.S."/>
            <person name="Carver A."/>
            <person name="Calhoun S."/>
            <person name="Stillman K."/>
            <person name="Liu H."/>
            <person name="Lipzen A."/>
            <person name="Pangilinan J."/>
            <person name="Labutti K."/>
            <person name="Bruns T.D."/>
            <person name="Grigoriev I.V."/>
        </authorList>
    </citation>
    <scope>NUCLEOTIDE SEQUENCE [LARGE SCALE GENOMIC DNA]</scope>
    <source>
        <strain evidence="2 3">CBS 144469</strain>
    </source>
</reference>
<feature type="region of interest" description="Disordered" evidence="1">
    <location>
        <begin position="20"/>
        <end position="60"/>
    </location>
</feature>
<name>A0A8H6HU13_9AGAR</name>
<evidence type="ECO:0000313" key="3">
    <source>
        <dbReference type="Proteomes" id="UP000521943"/>
    </source>
</evidence>
<sequence length="84" mass="9311">MAPKRGRVDSDDEWIKQVPRRSNAAATRIRGQPVPKAHWGANTGTQSEPGDHWSPRSSKTQRTIFGYGLYDTSESNAPSSLRTT</sequence>
<dbReference type="EMBL" id="JACGCI010000042">
    <property type="protein sequence ID" value="KAF6752801.1"/>
    <property type="molecule type" value="Genomic_DNA"/>
</dbReference>
<evidence type="ECO:0000313" key="2">
    <source>
        <dbReference type="EMBL" id="KAF6752801.1"/>
    </source>
</evidence>
<keyword evidence="3" id="KW-1185">Reference proteome</keyword>
<organism evidence="2 3">
    <name type="scientific">Ephemerocybe angulata</name>
    <dbReference type="NCBI Taxonomy" id="980116"/>
    <lineage>
        <taxon>Eukaryota</taxon>
        <taxon>Fungi</taxon>
        <taxon>Dikarya</taxon>
        <taxon>Basidiomycota</taxon>
        <taxon>Agaricomycotina</taxon>
        <taxon>Agaricomycetes</taxon>
        <taxon>Agaricomycetidae</taxon>
        <taxon>Agaricales</taxon>
        <taxon>Agaricineae</taxon>
        <taxon>Psathyrellaceae</taxon>
        <taxon>Ephemerocybe</taxon>
    </lineage>
</organism>
<dbReference type="AlphaFoldDB" id="A0A8H6HU13"/>
<evidence type="ECO:0000256" key="1">
    <source>
        <dbReference type="SAM" id="MobiDB-lite"/>
    </source>
</evidence>
<comment type="caution">
    <text evidence="2">The sequence shown here is derived from an EMBL/GenBank/DDBJ whole genome shotgun (WGS) entry which is preliminary data.</text>
</comment>
<proteinExistence type="predicted"/>
<accession>A0A8H6HU13</accession>